<organism evidence="2 3">
    <name type="scientific">Psychrosphaera algicola</name>
    <dbReference type="NCBI Taxonomy" id="3023714"/>
    <lineage>
        <taxon>Bacteria</taxon>
        <taxon>Pseudomonadati</taxon>
        <taxon>Pseudomonadota</taxon>
        <taxon>Gammaproteobacteria</taxon>
        <taxon>Alteromonadales</taxon>
        <taxon>Pseudoalteromonadaceae</taxon>
        <taxon>Psychrosphaera</taxon>
    </lineage>
</organism>
<evidence type="ECO:0008006" key="4">
    <source>
        <dbReference type="Google" id="ProtNLM"/>
    </source>
</evidence>
<dbReference type="EMBL" id="JAQOMS010000002">
    <property type="protein sequence ID" value="MDC2888517.1"/>
    <property type="molecule type" value="Genomic_DNA"/>
</dbReference>
<sequence length="131" mass="14454">MSKFSSLNQPENRGRPKGARNKLTMLLEDEAEEVIKVAIKKAKEGDSQAIQAILRYVLPTKKAITEPLYINIDERMTLKQKVNCVLDAVCNGQVDPTVATGLVNSMANAMRLAELEEIDNRISKLEAIANG</sequence>
<accession>A0ABT5FD41</accession>
<reference evidence="2 3" key="1">
    <citation type="submission" date="2023-01" db="EMBL/GenBank/DDBJ databases">
        <title>Psychrosphaera sp. nov., isolated from marine algae.</title>
        <authorList>
            <person name="Bayburt H."/>
            <person name="Choi B.J."/>
            <person name="Kim J.M."/>
            <person name="Choi D.G."/>
            <person name="Jeon C.O."/>
        </authorList>
    </citation>
    <scope>NUCLEOTIDE SEQUENCE [LARGE SCALE GENOMIC DNA]</scope>
    <source>
        <strain evidence="2 3">G1-22</strain>
    </source>
</reference>
<dbReference type="RefSeq" id="WP_272180120.1">
    <property type="nucleotide sequence ID" value="NZ_JAQOMS010000002.1"/>
</dbReference>
<dbReference type="Proteomes" id="UP001528411">
    <property type="component" value="Unassembled WGS sequence"/>
</dbReference>
<name>A0ABT5FD41_9GAMM</name>
<evidence type="ECO:0000313" key="3">
    <source>
        <dbReference type="Proteomes" id="UP001528411"/>
    </source>
</evidence>
<feature type="compositionally biased region" description="Polar residues" evidence="1">
    <location>
        <begin position="1"/>
        <end position="11"/>
    </location>
</feature>
<proteinExistence type="predicted"/>
<gene>
    <name evidence="2" type="ORF">PN838_06825</name>
</gene>
<keyword evidence="3" id="KW-1185">Reference proteome</keyword>
<comment type="caution">
    <text evidence="2">The sequence shown here is derived from an EMBL/GenBank/DDBJ whole genome shotgun (WGS) entry which is preliminary data.</text>
</comment>
<evidence type="ECO:0000313" key="2">
    <source>
        <dbReference type="EMBL" id="MDC2888517.1"/>
    </source>
</evidence>
<feature type="region of interest" description="Disordered" evidence="1">
    <location>
        <begin position="1"/>
        <end position="22"/>
    </location>
</feature>
<protein>
    <recommendedName>
        <fullName evidence="4">DUF5681 domain-containing protein</fullName>
    </recommendedName>
</protein>
<evidence type="ECO:0000256" key="1">
    <source>
        <dbReference type="SAM" id="MobiDB-lite"/>
    </source>
</evidence>